<accession>A0ABS1U1J4</accession>
<keyword evidence="1" id="KW-0472">Membrane</keyword>
<proteinExistence type="predicted"/>
<organism evidence="2 3">
    <name type="scientific">Belnapia arida</name>
    <dbReference type="NCBI Taxonomy" id="2804533"/>
    <lineage>
        <taxon>Bacteria</taxon>
        <taxon>Pseudomonadati</taxon>
        <taxon>Pseudomonadota</taxon>
        <taxon>Alphaproteobacteria</taxon>
        <taxon>Acetobacterales</taxon>
        <taxon>Roseomonadaceae</taxon>
        <taxon>Belnapia</taxon>
    </lineage>
</organism>
<keyword evidence="1" id="KW-1133">Transmembrane helix</keyword>
<feature type="transmembrane region" description="Helical" evidence="1">
    <location>
        <begin position="212"/>
        <end position="234"/>
    </location>
</feature>
<name>A0ABS1U1J4_9PROT</name>
<evidence type="ECO:0000256" key="1">
    <source>
        <dbReference type="SAM" id="Phobius"/>
    </source>
</evidence>
<evidence type="ECO:0000313" key="3">
    <source>
        <dbReference type="Proteomes" id="UP000660885"/>
    </source>
</evidence>
<keyword evidence="3" id="KW-1185">Reference proteome</keyword>
<dbReference type="Proteomes" id="UP000660885">
    <property type="component" value="Unassembled WGS sequence"/>
</dbReference>
<sequence length="238" mass="25796">MSMDATLAEDAPLAEETVAPSDIRGLIDNATADRLYGWVWDAAHPGYRVKVELRLEGKVVATGVASNPRPDLAKHGIGDGSHAFEFPLQRQWFRQLRDLSVIAYGRDGTTMQVPVHARRQEEALVPATATAQLQIVAETLVAEQASMRGEMEAMRRRMAGLPDGGALDAVAQAGQEMQRRLDTMELWITRLDDRLAQLVAPPEAGAKGGVDVWQVVLIGLLAGLGCGVMAFILARYGI</sequence>
<dbReference type="EMBL" id="JAETWB010000003">
    <property type="protein sequence ID" value="MBL6078533.1"/>
    <property type="molecule type" value="Genomic_DNA"/>
</dbReference>
<dbReference type="RefSeq" id="WP_202831652.1">
    <property type="nucleotide sequence ID" value="NZ_JAETWB010000003.1"/>
</dbReference>
<comment type="caution">
    <text evidence="2">The sequence shown here is derived from an EMBL/GenBank/DDBJ whole genome shotgun (WGS) entry which is preliminary data.</text>
</comment>
<protein>
    <submittedName>
        <fullName evidence="2">Uncharacterized protein</fullName>
    </submittedName>
</protein>
<evidence type="ECO:0000313" key="2">
    <source>
        <dbReference type="EMBL" id="MBL6078533.1"/>
    </source>
</evidence>
<reference evidence="2 3" key="1">
    <citation type="submission" date="2021-01" db="EMBL/GenBank/DDBJ databases">
        <title>Belnapia mucosa sp. nov. and Belnapia arida sp. nov., isolated from the Tabernas Desert (Almeria, Spain).</title>
        <authorList>
            <person name="Molina-Menor E."/>
            <person name="Vidal-Verdu A."/>
            <person name="Calonge A."/>
            <person name="Satari L."/>
            <person name="Pereto J."/>
            <person name="Porcar M."/>
        </authorList>
    </citation>
    <scope>NUCLEOTIDE SEQUENCE [LARGE SCALE GENOMIC DNA]</scope>
    <source>
        <strain evidence="2 3">T18</strain>
    </source>
</reference>
<gene>
    <name evidence="2" type="ORF">JMJ56_10995</name>
</gene>
<keyword evidence="1" id="KW-0812">Transmembrane</keyword>